<dbReference type="PANTHER" id="PTHR34562">
    <property type="entry name" value="WPP DOMAIN-INTERACTING PROTEIN 2"/>
    <property type="match status" value="1"/>
</dbReference>
<keyword evidence="2" id="KW-1133">Transmembrane helix</keyword>
<dbReference type="AlphaFoldDB" id="A0A9Q0KRQ2"/>
<reference evidence="3" key="1">
    <citation type="journal article" date="2023" name="Plant J.">
        <title>The genome of the king protea, Protea cynaroides.</title>
        <authorList>
            <person name="Chang J."/>
            <person name="Duong T.A."/>
            <person name="Schoeman C."/>
            <person name="Ma X."/>
            <person name="Roodt D."/>
            <person name="Barker N."/>
            <person name="Li Z."/>
            <person name="Van de Peer Y."/>
            <person name="Mizrachi E."/>
        </authorList>
    </citation>
    <scope>NUCLEOTIDE SEQUENCE</scope>
    <source>
        <tissue evidence="3">Young leaves</tissue>
    </source>
</reference>
<dbReference type="Proteomes" id="UP001141806">
    <property type="component" value="Unassembled WGS sequence"/>
</dbReference>
<dbReference type="InterPro" id="IPR044696">
    <property type="entry name" value="WIP1/2/3"/>
</dbReference>
<feature type="compositionally biased region" description="Basic and acidic residues" evidence="1">
    <location>
        <begin position="157"/>
        <end position="172"/>
    </location>
</feature>
<evidence type="ECO:0008006" key="5">
    <source>
        <dbReference type="Google" id="ProtNLM"/>
    </source>
</evidence>
<evidence type="ECO:0000256" key="1">
    <source>
        <dbReference type="SAM" id="MobiDB-lite"/>
    </source>
</evidence>
<feature type="compositionally biased region" description="Low complexity" evidence="1">
    <location>
        <begin position="105"/>
        <end position="117"/>
    </location>
</feature>
<feature type="compositionally biased region" description="Basic and acidic residues" evidence="1">
    <location>
        <begin position="130"/>
        <end position="144"/>
    </location>
</feature>
<evidence type="ECO:0000256" key="2">
    <source>
        <dbReference type="SAM" id="Phobius"/>
    </source>
</evidence>
<keyword evidence="4" id="KW-1185">Reference proteome</keyword>
<dbReference type="EMBL" id="JAMYWD010000003">
    <property type="protein sequence ID" value="KAJ4975084.1"/>
    <property type="molecule type" value="Genomic_DNA"/>
</dbReference>
<feature type="compositionally biased region" description="Low complexity" evidence="1">
    <location>
        <begin position="179"/>
        <end position="190"/>
    </location>
</feature>
<keyword evidence="2" id="KW-0472">Membrane</keyword>
<keyword evidence="2" id="KW-0812">Transmembrane</keyword>
<feature type="transmembrane region" description="Helical" evidence="2">
    <location>
        <begin position="617"/>
        <end position="636"/>
    </location>
</feature>
<evidence type="ECO:0000313" key="3">
    <source>
        <dbReference type="EMBL" id="KAJ4975084.1"/>
    </source>
</evidence>
<dbReference type="OrthoDB" id="680851at2759"/>
<dbReference type="PANTHER" id="PTHR34562:SF8">
    <property type="entry name" value="WPP DOMAIN-INTERACTING PROTEIN 1"/>
    <property type="match status" value="1"/>
</dbReference>
<comment type="caution">
    <text evidence="3">The sequence shown here is derived from an EMBL/GenBank/DDBJ whole genome shotgun (WGS) entry which is preliminary data.</text>
</comment>
<evidence type="ECO:0000313" key="4">
    <source>
        <dbReference type="Proteomes" id="UP001141806"/>
    </source>
</evidence>
<name>A0A9Q0KRQ2_9MAGN</name>
<feature type="compositionally biased region" description="Low complexity" evidence="1">
    <location>
        <begin position="292"/>
        <end position="303"/>
    </location>
</feature>
<sequence length="645" mass="69794">MLDLVMDLSESESSAYIPAKDKEEAPEDATLPLLDGINAENNGSCGNEVVGLGCGEHVEIKSSPEEPNPPNGKAIGIGIEEHPVEPQRSSTSSTTVESPSPPPSRVTLTPSPTSSTPKGYGLKKWRRIRRDFPKDGSSDMDLNRILKRGLSIVAEPTRPRDASAEIKPKREGSVASANSSVKSLPVPSVSAIKGSTSDSRLAAGSAFPVCTDSENSEDRSSKSSTAASAPKLRYDVPLSMGGSSSSRDKSKIKSLSGKTSSSAVHKVHQGKSRIETSKKPRAGRIKVEEENSYSSQESDSRSSNALFAQMESFSQISNGRQSKKLSNYDGENSDGAHISEMHSSEEVQTHNGKENGIEVEDVSQDDVAADASLEVKEEKNDNHRPTIDQDPLAISVNSLLSVQESLEREIEKFVEIGWENVFLADESVPSHRSPAGFASVDPETCELNSSGPLCFEEIKPSSLPLEAQSIELEQSISHAESNPEGASAVLKAKENIGESLKEESGRILKSPREFRQIEVELEDLIKQKMEAEVEYLVITRSTENLKVASADRISLIEEQKSLVGEQTQMLQKLRDAESNAMFLKSQAEELEASCGKLLGIEEVLGMQNGVCKLTFCFLIQLILLFVALGIFLLLLLPHSSGFVPT</sequence>
<gene>
    <name evidence="3" type="ORF">NE237_000190</name>
</gene>
<proteinExistence type="predicted"/>
<feature type="region of interest" description="Disordered" evidence="1">
    <location>
        <begin position="1"/>
        <end position="28"/>
    </location>
</feature>
<feature type="compositionally biased region" description="Polar residues" evidence="1">
    <location>
        <begin position="311"/>
        <end position="320"/>
    </location>
</feature>
<feature type="compositionally biased region" description="Low complexity" evidence="1">
    <location>
        <begin position="88"/>
        <end position="98"/>
    </location>
</feature>
<protein>
    <recommendedName>
        <fullName evidence="5">WPP domain-interacting protein 2</fullName>
    </recommendedName>
</protein>
<organism evidence="3 4">
    <name type="scientific">Protea cynaroides</name>
    <dbReference type="NCBI Taxonomy" id="273540"/>
    <lineage>
        <taxon>Eukaryota</taxon>
        <taxon>Viridiplantae</taxon>
        <taxon>Streptophyta</taxon>
        <taxon>Embryophyta</taxon>
        <taxon>Tracheophyta</taxon>
        <taxon>Spermatophyta</taxon>
        <taxon>Magnoliopsida</taxon>
        <taxon>Proteales</taxon>
        <taxon>Proteaceae</taxon>
        <taxon>Protea</taxon>
    </lineage>
</organism>
<feature type="region of interest" description="Disordered" evidence="1">
    <location>
        <begin position="57"/>
        <end position="337"/>
    </location>
</feature>
<accession>A0A9Q0KRQ2</accession>